<organism evidence="1 2">
    <name type="scientific">Liparis tanakae</name>
    <name type="common">Tanaka's snailfish</name>
    <dbReference type="NCBI Taxonomy" id="230148"/>
    <lineage>
        <taxon>Eukaryota</taxon>
        <taxon>Metazoa</taxon>
        <taxon>Chordata</taxon>
        <taxon>Craniata</taxon>
        <taxon>Vertebrata</taxon>
        <taxon>Euteleostomi</taxon>
        <taxon>Actinopterygii</taxon>
        <taxon>Neopterygii</taxon>
        <taxon>Teleostei</taxon>
        <taxon>Neoteleostei</taxon>
        <taxon>Acanthomorphata</taxon>
        <taxon>Eupercaria</taxon>
        <taxon>Perciformes</taxon>
        <taxon>Cottioidei</taxon>
        <taxon>Cottales</taxon>
        <taxon>Liparidae</taxon>
        <taxon>Liparis</taxon>
    </lineage>
</organism>
<proteinExistence type="predicted"/>
<accession>A0A4Z2H0Y7</accession>
<evidence type="ECO:0000313" key="1">
    <source>
        <dbReference type="EMBL" id="TNN59508.1"/>
    </source>
</evidence>
<sequence length="202" mass="21763">MEEEGGTGAEVKASEETGGVFIVPVLDIRESKSAGHTHTHTHTRLLSDMFAGLLALNGARLEAAVSEHYVTPSVPGDKPRGFNLMVRGSPYSQSSPSAHHHGEVSHNEDTVMLKVERWEGSNSGAQSGDLAGNAICMLPMVAGAIRVDHTERSAHLTHRMVDSPHQHAEQRVAGTEELHFLSDEVLFLGLRFARNSCGNAAR</sequence>
<comment type="caution">
    <text evidence="1">The sequence shown here is derived from an EMBL/GenBank/DDBJ whole genome shotgun (WGS) entry which is preliminary data.</text>
</comment>
<dbReference type="EMBL" id="SRLO01000355">
    <property type="protein sequence ID" value="TNN59508.1"/>
    <property type="molecule type" value="Genomic_DNA"/>
</dbReference>
<protein>
    <submittedName>
        <fullName evidence="1">Uncharacterized protein</fullName>
    </submittedName>
</protein>
<name>A0A4Z2H0Y7_9TELE</name>
<evidence type="ECO:0000313" key="2">
    <source>
        <dbReference type="Proteomes" id="UP000314294"/>
    </source>
</evidence>
<dbReference type="Proteomes" id="UP000314294">
    <property type="component" value="Unassembled WGS sequence"/>
</dbReference>
<keyword evidence="2" id="KW-1185">Reference proteome</keyword>
<dbReference type="AlphaFoldDB" id="A0A4Z2H0Y7"/>
<gene>
    <name evidence="1" type="ORF">EYF80_030323</name>
</gene>
<reference evidence="1 2" key="1">
    <citation type="submission" date="2019-03" db="EMBL/GenBank/DDBJ databases">
        <title>First draft genome of Liparis tanakae, snailfish: a comprehensive survey of snailfish specific genes.</title>
        <authorList>
            <person name="Kim W."/>
            <person name="Song I."/>
            <person name="Jeong J.-H."/>
            <person name="Kim D."/>
            <person name="Kim S."/>
            <person name="Ryu S."/>
            <person name="Song J.Y."/>
            <person name="Lee S.K."/>
        </authorList>
    </citation>
    <scope>NUCLEOTIDE SEQUENCE [LARGE SCALE GENOMIC DNA]</scope>
    <source>
        <tissue evidence="1">Muscle</tissue>
    </source>
</reference>